<dbReference type="OrthoDB" id="115033at2759"/>
<dbReference type="OMA" id="HEDRNQV"/>
<evidence type="ECO:0000313" key="2">
    <source>
        <dbReference type="Proteomes" id="UP000054928"/>
    </source>
</evidence>
<dbReference type="EMBL" id="CCYD01000610">
    <property type="protein sequence ID" value="CEG41766.1"/>
    <property type="molecule type" value="Genomic_DNA"/>
</dbReference>
<reference evidence="2" key="1">
    <citation type="submission" date="2014-09" db="EMBL/GenBank/DDBJ databases">
        <authorList>
            <person name="Sharma Rahul"/>
            <person name="Thines Marco"/>
        </authorList>
    </citation>
    <scope>NUCLEOTIDE SEQUENCE [LARGE SCALE GENOMIC DNA]</scope>
</reference>
<evidence type="ECO:0000313" key="1">
    <source>
        <dbReference type="EMBL" id="CEG41766.1"/>
    </source>
</evidence>
<name>A0A0P1AL38_PLAHL</name>
<dbReference type="GeneID" id="36407150"/>
<accession>A0A0P1AL38</accession>
<dbReference type="AlphaFoldDB" id="A0A0P1AL38"/>
<dbReference type="RefSeq" id="XP_024578135.1">
    <property type="nucleotide sequence ID" value="XM_024727571.1"/>
</dbReference>
<proteinExistence type="predicted"/>
<protein>
    <submittedName>
        <fullName evidence="1">Uncharacterized protein</fullName>
    </submittedName>
</protein>
<organism evidence="1 2">
    <name type="scientific">Plasmopara halstedii</name>
    <name type="common">Downy mildew of sunflower</name>
    <dbReference type="NCBI Taxonomy" id="4781"/>
    <lineage>
        <taxon>Eukaryota</taxon>
        <taxon>Sar</taxon>
        <taxon>Stramenopiles</taxon>
        <taxon>Oomycota</taxon>
        <taxon>Peronosporomycetes</taxon>
        <taxon>Peronosporales</taxon>
        <taxon>Peronosporaceae</taxon>
        <taxon>Plasmopara</taxon>
    </lineage>
</organism>
<dbReference type="Proteomes" id="UP000054928">
    <property type="component" value="Unassembled WGS sequence"/>
</dbReference>
<keyword evidence="2" id="KW-1185">Reference proteome</keyword>
<sequence>MRFEQTNIEDEFVLPRPEVNLASLLPPTDFSLDDLFEIKAAELSLDKSNAASSSRISIEEIRESARRHISKPQHTLAEEVQQWFALLESDWIQIYRGIPCDQDDSVTTVTAAAVIPDIADVFWMLEHCPSDAYISFVWNHLLISLLQQGVRSNTLDHQRLMALLVAHHSFKSLAPKDFRAKRSIEDNEMLQTLAHSAFARANEFKTLDMERAGGNLSHEFGKIGFASKGIPTKGKFKLSFSKDLLPLKAKKQLNQEAKPKAKFVTSSGVAMAINKKKLVQEGTTKSKTNGFATSSFMRQPAKDRLPKKSLGFSFMRFQPKPSGPANPTCTSPKATQSALAEAKPLLGRLAINAVKKKKYNSTVDTAMKKGKFNNFQPQPKGLLPFAARSGTESFNLKKRKASQDKNCSFPSKSARGYTCLALSDTICDKEKSSVTTARANAKMTGDTCSDIQSGGLKTKLNCGSLLKKRSLLATSTVAAPGTKRSKAPVGMPSAAITASCISKESRETVNEEVKAKKPLVDGYDANADQAPTAHDFEQISVYTATDGHVRAELNAVPSESREECGADEELAIIMMCTMDDDKEEEFMIKAGALQETTNRMGLEQRFLRKRLLDVHADVSESLLDALTDLMVEEGGIGIDKINFDIHVDVDSGDAFPHEDRNQVF</sequence>